<dbReference type="EMBL" id="CAEZYR010000023">
    <property type="protein sequence ID" value="CAB4736479.1"/>
    <property type="molecule type" value="Genomic_DNA"/>
</dbReference>
<dbReference type="InterPro" id="IPR008972">
    <property type="entry name" value="Cupredoxin"/>
</dbReference>
<dbReference type="PANTHER" id="PTHR36507">
    <property type="entry name" value="BLL1555 PROTEIN"/>
    <property type="match status" value="1"/>
</dbReference>
<evidence type="ECO:0000313" key="6">
    <source>
        <dbReference type="EMBL" id="CAB4939762.1"/>
    </source>
</evidence>
<reference evidence="4" key="1">
    <citation type="submission" date="2020-05" db="EMBL/GenBank/DDBJ databases">
        <authorList>
            <person name="Chiriac C."/>
            <person name="Salcher M."/>
            <person name="Ghai R."/>
            <person name="Kavagutti S V."/>
        </authorList>
    </citation>
    <scope>NUCLEOTIDE SEQUENCE</scope>
</reference>
<keyword evidence="1" id="KW-0479">Metal-binding</keyword>
<evidence type="ECO:0000256" key="2">
    <source>
        <dbReference type="ARBA" id="ARBA00023008"/>
    </source>
</evidence>
<feature type="domain" description="Blue (type 1) copper" evidence="3">
    <location>
        <begin position="35"/>
        <end position="124"/>
    </location>
</feature>
<dbReference type="EMBL" id="CAFBOS010000200">
    <property type="protein sequence ID" value="CAB5016496.1"/>
    <property type="molecule type" value="Genomic_DNA"/>
</dbReference>
<dbReference type="SUPFAM" id="SSF49503">
    <property type="entry name" value="Cupredoxins"/>
    <property type="match status" value="1"/>
</dbReference>
<dbReference type="GO" id="GO:0009055">
    <property type="term" value="F:electron transfer activity"/>
    <property type="evidence" value="ECO:0007669"/>
    <property type="project" value="InterPro"/>
</dbReference>
<dbReference type="GO" id="GO:0005507">
    <property type="term" value="F:copper ion binding"/>
    <property type="evidence" value="ECO:0007669"/>
    <property type="project" value="InterPro"/>
</dbReference>
<evidence type="ECO:0000256" key="1">
    <source>
        <dbReference type="ARBA" id="ARBA00022723"/>
    </source>
</evidence>
<evidence type="ECO:0000313" key="7">
    <source>
        <dbReference type="EMBL" id="CAB5016496.1"/>
    </source>
</evidence>
<dbReference type="InterPro" id="IPR052721">
    <property type="entry name" value="ET_Amicyanin"/>
</dbReference>
<organism evidence="4">
    <name type="scientific">freshwater metagenome</name>
    <dbReference type="NCBI Taxonomy" id="449393"/>
    <lineage>
        <taxon>unclassified sequences</taxon>
        <taxon>metagenomes</taxon>
        <taxon>ecological metagenomes</taxon>
    </lineage>
</organism>
<dbReference type="PANTHER" id="PTHR36507:SF1">
    <property type="entry name" value="BLL1555 PROTEIN"/>
    <property type="match status" value="1"/>
</dbReference>
<gene>
    <name evidence="4" type="ORF">UFOPK2754_00855</name>
    <name evidence="5" type="ORF">UFOPK3139_02238</name>
    <name evidence="6" type="ORF">UFOPK3543_03180</name>
    <name evidence="7" type="ORF">UFOPK3967_02527</name>
</gene>
<evidence type="ECO:0000313" key="5">
    <source>
        <dbReference type="EMBL" id="CAB4834900.1"/>
    </source>
</evidence>
<evidence type="ECO:0000313" key="4">
    <source>
        <dbReference type="EMBL" id="CAB4736479.1"/>
    </source>
</evidence>
<dbReference type="InterPro" id="IPR000923">
    <property type="entry name" value="BlueCu_1"/>
</dbReference>
<dbReference type="AlphaFoldDB" id="A0A6J6SQL1"/>
<accession>A0A6J6SQL1</accession>
<dbReference type="EMBL" id="CAFABA010000107">
    <property type="protein sequence ID" value="CAB4834900.1"/>
    <property type="molecule type" value="Genomic_DNA"/>
</dbReference>
<dbReference type="Pfam" id="PF00127">
    <property type="entry name" value="Copper-bind"/>
    <property type="match status" value="1"/>
</dbReference>
<keyword evidence="2" id="KW-0186">Copper</keyword>
<proteinExistence type="predicted"/>
<protein>
    <submittedName>
        <fullName evidence="4">Unannotated protein</fullName>
    </submittedName>
</protein>
<dbReference type="PROSITE" id="PS51257">
    <property type="entry name" value="PROKAR_LIPOPROTEIN"/>
    <property type="match status" value="1"/>
</dbReference>
<dbReference type="EMBL" id="CAFBMH010000219">
    <property type="protein sequence ID" value="CAB4939762.1"/>
    <property type="molecule type" value="Genomic_DNA"/>
</dbReference>
<name>A0A6J6SQL1_9ZZZZ</name>
<sequence>MLRIGRHHSVRLTIATGAVLALGACGGGSGAGAARVDAEVAITDVSFTPAVVSISAGRAVRWTSTSATERHNILPVVDGSFAKHDTLIKSGEKVTITFDKVGDYAYYCSIHGSPTAGQRGTVKVSGIN</sequence>
<dbReference type="Gene3D" id="2.60.40.420">
    <property type="entry name" value="Cupredoxins - blue copper proteins"/>
    <property type="match status" value="1"/>
</dbReference>
<evidence type="ECO:0000259" key="3">
    <source>
        <dbReference type="Pfam" id="PF00127"/>
    </source>
</evidence>